<proteinExistence type="predicted"/>
<evidence type="ECO:0000313" key="1">
    <source>
        <dbReference type="EMBL" id="CAI8055339.1"/>
    </source>
</evidence>
<name>A0AA35TX18_GEOBA</name>
<comment type="caution">
    <text evidence="1">The sequence shown here is derived from an EMBL/GenBank/DDBJ whole genome shotgun (WGS) entry which is preliminary data.</text>
</comment>
<protein>
    <submittedName>
        <fullName evidence="1">Uncharacterized protein</fullName>
    </submittedName>
</protein>
<dbReference type="Proteomes" id="UP001174909">
    <property type="component" value="Unassembled WGS sequence"/>
</dbReference>
<gene>
    <name evidence="1" type="ORF">GBAR_LOCUS30226</name>
</gene>
<organism evidence="1 2">
    <name type="scientific">Geodia barretti</name>
    <name type="common">Barrett's horny sponge</name>
    <dbReference type="NCBI Taxonomy" id="519541"/>
    <lineage>
        <taxon>Eukaryota</taxon>
        <taxon>Metazoa</taxon>
        <taxon>Porifera</taxon>
        <taxon>Demospongiae</taxon>
        <taxon>Heteroscleromorpha</taxon>
        <taxon>Tetractinellida</taxon>
        <taxon>Astrophorina</taxon>
        <taxon>Geodiidae</taxon>
        <taxon>Geodia</taxon>
    </lineage>
</organism>
<accession>A0AA35TX18</accession>
<evidence type="ECO:0000313" key="2">
    <source>
        <dbReference type="Proteomes" id="UP001174909"/>
    </source>
</evidence>
<feature type="non-terminal residue" evidence="1">
    <location>
        <position position="101"/>
    </location>
</feature>
<sequence length="101" mass="10903">QPSPFDRSREGTTRRSYRDRLRLTGAVGLSEWPTGYWRGDIDRDRDISACSHGSELSEDQGVQAVLDVPAGVPVLCVSGSLVQSSAGGISSAGHSWRTSRQ</sequence>
<reference evidence="1" key="1">
    <citation type="submission" date="2023-03" db="EMBL/GenBank/DDBJ databases">
        <authorList>
            <person name="Steffen K."/>
            <person name="Cardenas P."/>
        </authorList>
    </citation>
    <scope>NUCLEOTIDE SEQUENCE</scope>
</reference>
<keyword evidence="2" id="KW-1185">Reference proteome</keyword>
<dbReference type="AlphaFoldDB" id="A0AA35TX18"/>
<dbReference type="EMBL" id="CASHTH010004269">
    <property type="protein sequence ID" value="CAI8055339.1"/>
    <property type="molecule type" value="Genomic_DNA"/>
</dbReference>